<dbReference type="AlphaFoldDB" id="S5T0H5"/>
<name>S5T0H5_9CORY</name>
<dbReference type="EMBL" id="CP003924">
    <property type="protein sequence ID" value="AGS34035.1"/>
    <property type="molecule type" value="Genomic_DNA"/>
</dbReference>
<organism evidence="1 2">
    <name type="scientific">Corynebacterium maris DSM 45190</name>
    <dbReference type="NCBI Taxonomy" id="1224163"/>
    <lineage>
        <taxon>Bacteria</taxon>
        <taxon>Bacillati</taxon>
        <taxon>Actinomycetota</taxon>
        <taxon>Actinomycetes</taxon>
        <taxon>Mycobacteriales</taxon>
        <taxon>Corynebacteriaceae</taxon>
        <taxon>Corynebacterium</taxon>
    </lineage>
</organism>
<dbReference type="STRING" id="1224163.B841_02760"/>
<protein>
    <submittedName>
        <fullName evidence="1">Uncharacterized protein</fullName>
    </submittedName>
</protein>
<evidence type="ECO:0000313" key="2">
    <source>
        <dbReference type="Proteomes" id="UP000015388"/>
    </source>
</evidence>
<dbReference type="PATRIC" id="fig|1224163.3.peg.556"/>
<dbReference type="HOGENOM" id="CLU_745385_0_0_11"/>
<dbReference type="KEGG" id="cmd:B841_02760"/>
<proteinExistence type="predicted"/>
<evidence type="ECO:0000313" key="1">
    <source>
        <dbReference type="EMBL" id="AGS34035.1"/>
    </source>
</evidence>
<accession>S5T0H5</accession>
<sequence>MTATPFQDRHATVATALAALGVTPPGLEDMTAADTAVQDRLQELDTALAAPSLDDLRRDARKWVRGDLKATTLASRITAPDPDNSPRLKAARQAAQAALVAEMDREDWSTTALVDGSRAVVQSELENMAYAATTALEDLPAPGREYLLTGQGGKHGDRAGDPALITMLVNAEWTPTPHIDAYRELAAAWSPITGMNRSQDTFLAWDNLFQTMARSRPVTRDGSRADARYIGKPWPEDQYHNTGGPLPSAIWMDYRGNVARAFGVGGQNIAGTVLAGEGKLEPLADPLGKDHAEYLRRFNVYESVRSWALMQDPDVADKVHRSLQSHNVPATLPRATKPLHRHAGYASPAEALAVYLADHGQRS</sequence>
<dbReference type="OrthoDB" id="9792003at2"/>
<keyword evidence="2" id="KW-1185">Reference proteome</keyword>
<dbReference type="Proteomes" id="UP000015388">
    <property type="component" value="Chromosome"/>
</dbReference>
<gene>
    <name evidence="1" type="ORF">B841_02760</name>
</gene>
<reference evidence="1 2" key="1">
    <citation type="submission" date="2012-11" db="EMBL/GenBank/DDBJ databases">
        <title>The complete genome sequence of Corynebacterium maris Coryn-1 (=DSM 45190).</title>
        <authorList>
            <person name="Schaffert L."/>
            <person name="Albersmeier A."/>
            <person name="Kalinowski J."/>
            <person name="Ruckert C."/>
        </authorList>
    </citation>
    <scope>NUCLEOTIDE SEQUENCE [LARGE SCALE GENOMIC DNA]</scope>
    <source>
        <strain evidence="2">Coryn-1</strain>
    </source>
</reference>
<dbReference type="eggNOG" id="ENOG5031KX1">
    <property type="taxonomic scope" value="Bacteria"/>
</dbReference>
<dbReference type="RefSeq" id="WP_020933968.1">
    <property type="nucleotide sequence ID" value="NC_021915.1"/>
</dbReference>